<dbReference type="EMBL" id="CM009297">
    <property type="protein sequence ID" value="PNT21856.1"/>
    <property type="molecule type" value="Genomic_DNA"/>
</dbReference>
<gene>
    <name evidence="2" type="ORF">POPTR_008G001700</name>
</gene>
<evidence type="ECO:0000313" key="3">
    <source>
        <dbReference type="Proteomes" id="UP000006729"/>
    </source>
</evidence>
<dbReference type="InParanoid" id="A0A2K1Z997"/>
<proteinExistence type="predicted"/>
<keyword evidence="3" id="KW-1185">Reference proteome</keyword>
<accession>A0A2K1Z997</accession>
<protein>
    <submittedName>
        <fullName evidence="2">Uncharacterized protein</fullName>
    </submittedName>
</protein>
<reference evidence="2 3" key="1">
    <citation type="journal article" date="2006" name="Science">
        <title>The genome of black cottonwood, Populus trichocarpa (Torr. &amp; Gray).</title>
        <authorList>
            <person name="Tuskan G.A."/>
            <person name="Difazio S."/>
            <person name="Jansson S."/>
            <person name="Bohlmann J."/>
            <person name="Grigoriev I."/>
            <person name="Hellsten U."/>
            <person name="Putnam N."/>
            <person name="Ralph S."/>
            <person name="Rombauts S."/>
            <person name="Salamov A."/>
            <person name="Schein J."/>
            <person name="Sterck L."/>
            <person name="Aerts A."/>
            <person name="Bhalerao R.R."/>
            <person name="Bhalerao R.P."/>
            <person name="Blaudez D."/>
            <person name="Boerjan W."/>
            <person name="Brun A."/>
            <person name="Brunner A."/>
            <person name="Busov V."/>
            <person name="Campbell M."/>
            <person name="Carlson J."/>
            <person name="Chalot M."/>
            <person name="Chapman J."/>
            <person name="Chen G.L."/>
            <person name="Cooper D."/>
            <person name="Coutinho P.M."/>
            <person name="Couturier J."/>
            <person name="Covert S."/>
            <person name="Cronk Q."/>
            <person name="Cunningham R."/>
            <person name="Davis J."/>
            <person name="Degroeve S."/>
            <person name="Dejardin A."/>
            <person name="Depamphilis C."/>
            <person name="Detter J."/>
            <person name="Dirks B."/>
            <person name="Dubchak I."/>
            <person name="Duplessis S."/>
            <person name="Ehlting J."/>
            <person name="Ellis B."/>
            <person name="Gendler K."/>
            <person name="Goodstein D."/>
            <person name="Gribskov M."/>
            <person name="Grimwood J."/>
            <person name="Groover A."/>
            <person name="Gunter L."/>
            <person name="Hamberger B."/>
            <person name="Heinze B."/>
            <person name="Helariutta Y."/>
            <person name="Henrissat B."/>
            <person name="Holligan D."/>
            <person name="Holt R."/>
            <person name="Huang W."/>
            <person name="Islam-Faridi N."/>
            <person name="Jones S."/>
            <person name="Jones-Rhoades M."/>
            <person name="Jorgensen R."/>
            <person name="Joshi C."/>
            <person name="Kangasjarvi J."/>
            <person name="Karlsson J."/>
            <person name="Kelleher C."/>
            <person name="Kirkpatrick R."/>
            <person name="Kirst M."/>
            <person name="Kohler A."/>
            <person name="Kalluri U."/>
            <person name="Larimer F."/>
            <person name="Leebens-Mack J."/>
            <person name="Leple J.C."/>
            <person name="Locascio P."/>
            <person name="Lou Y."/>
            <person name="Lucas S."/>
            <person name="Martin F."/>
            <person name="Montanini B."/>
            <person name="Napoli C."/>
            <person name="Nelson D.R."/>
            <person name="Nelson C."/>
            <person name="Nieminen K."/>
            <person name="Nilsson O."/>
            <person name="Pereda V."/>
            <person name="Peter G."/>
            <person name="Philippe R."/>
            <person name="Pilate G."/>
            <person name="Poliakov A."/>
            <person name="Razumovskaya J."/>
            <person name="Richardson P."/>
            <person name="Rinaldi C."/>
            <person name="Ritland K."/>
            <person name="Rouze P."/>
            <person name="Ryaboy D."/>
            <person name="Schmutz J."/>
            <person name="Schrader J."/>
            <person name="Segerman B."/>
            <person name="Shin H."/>
            <person name="Siddiqui A."/>
            <person name="Sterky F."/>
            <person name="Terry A."/>
            <person name="Tsai C.J."/>
            <person name="Uberbacher E."/>
            <person name="Unneberg P."/>
            <person name="Vahala J."/>
            <person name="Wall K."/>
            <person name="Wessler S."/>
            <person name="Yang G."/>
            <person name="Yin T."/>
            <person name="Douglas C."/>
            <person name="Marra M."/>
            <person name="Sandberg G."/>
            <person name="Van de Peer Y."/>
            <person name="Rokhsar D."/>
        </authorList>
    </citation>
    <scope>NUCLEOTIDE SEQUENCE [LARGE SCALE GENOMIC DNA]</scope>
    <source>
        <strain evidence="3">cv. Nisqually</strain>
    </source>
</reference>
<feature type="region of interest" description="Disordered" evidence="1">
    <location>
        <begin position="206"/>
        <end position="287"/>
    </location>
</feature>
<sequence>MKRQPPPAYGDGNMNPYGGGGQRMRGNTGAMSNSYGGGGRQDGYSSVEAEQHPGYKSSKAEGQWQWDRDSQNVHNQLPTHGFSEGQVGSGARSYYHGQPPDPKMGLESQSNKEAGGTQPHDQDMELGFEDKSLPMSFEGLERKFFDEVTKLAKEQGDAEVAENARHREKIIEINTRYQEKLSALRAQQTNRREEFLRKESQARLSQYQQASRSHYPNTGLQDARGYSGAAATGPISAGETHRAYASSQFESYRGRPQYGGGGRAQGNEGRIPYPEGRVYNNAGARHY</sequence>
<name>A0A2K1Z997_POPTR</name>
<organism evidence="2 3">
    <name type="scientific">Populus trichocarpa</name>
    <name type="common">Western balsam poplar</name>
    <name type="synonym">Populus balsamifera subsp. trichocarpa</name>
    <dbReference type="NCBI Taxonomy" id="3694"/>
    <lineage>
        <taxon>Eukaryota</taxon>
        <taxon>Viridiplantae</taxon>
        <taxon>Streptophyta</taxon>
        <taxon>Embryophyta</taxon>
        <taxon>Tracheophyta</taxon>
        <taxon>Spermatophyta</taxon>
        <taxon>Magnoliopsida</taxon>
        <taxon>eudicotyledons</taxon>
        <taxon>Gunneridae</taxon>
        <taxon>Pentapetalae</taxon>
        <taxon>rosids</taxon>
        <taxon>fabids</taxon>
        <taxon>Malpighiales</taxon>
        <taxon>Salicaceae</taxon>
        <taxon>Saliceae</taxon>
        <taxon>Populus</taxon>
    </lineage>
</organism>
<dbReference type="FunCoup" id="A0A2K1Z997">
    <property type="interactions" value="2644"/>
</dbReference>
<dbReference type="AlphaFoldDB" id="A0A2K1Z997"/>
<dbReference type="Proteomes" id="UP000006729">
    <property type="component" value="Chromosome 8"/>
</dbReference>
<evidence type="ECO:0000313" key="2">
    <source>
        <dbReference type="EMBL" id="PNT21856.1"/>
    </source>
</evidence>
<dbReference type="STRING" id="3694.A0A2K1Z997"/>
<dbReference type="ExpressionAtlas" id="A0A2K1Z997">
    <property type="expression patterns" value="baseline and differential"/>
</dbReference>
<feature type="compositionally biased region" description="Polar residues" evidence="1">
    <location>
        <begin position="206"/>
        <end position="220"/>
    </location>
</feature>
<feature type="region of interest" description="Disordered" evidence="1">
    <location>
        <begin position="1"/>
        <end position="125"/>
    </location>
</feature>
<evidence type="ECO:0000256" key="1">
    <source>
        <dbReference type="SAM" id="MobiDB-lite"/>
    </source>
</evidence>
<dbReference type="PANTHER" id="PTHR34210">
    <property type="entry name" value="OS01G0252900 PROTEIN"/>
    <property type="match status" value="1"/>
</dbReference>
<dbReference type="PANTHER" id="PTHR34210:SF4">
    <property type="match status" value="1"/>
</dbReference>